<dbReference type="EMBL" id="KZ819283">
    <property type="protein sequence ID" value="PWO01098.1"/>
    <property type="molecule type" value="Genomic_DNA"/>
</dbReference>
<feature type="compositionally biased region" description="Low complexity" evidence="1">
    <location>
        <begin position="94"/>
        <end position="116"/>
    </location>
</feature>
<dbReference type="PANTHER" id="PTHR12834">
    <property type="entry name" value="SIGNAL RECOGNITION PARTICLE 9 KDA PROTEIN"/>
    <property type="match status" value="1"/>
</dbReference>
<dbReference type="SUPFAM" id="SSF54762">
    <property type="entry name" value="Signal recognition particle alu RNA binding heterodimer, SRP9/14"/>
    <property type="match status" value="1"/>
</dbReference>
<dbReference type="OrthoDB" id="360923at2759"/>
<dbReference type="GO" id="GO:0006614">
    <property type="term" value="P:SRP-dependent cotranslational protein targeting to membrane"/>
    <property type="evidence" value="ECO:0007669"/>
    <property type="project" value="InterPro"/>
</dbReference>
<organism evidence="3 4">
    <name type="scientific">Tilletiopsis washingtonensis</name>
    <dbReference type="NCBI Taxonomy" id="58919"/>
    <lineage>
        <taxon>Eukaryota</taxon>
        <taxon>Fungi</taxon>
        <taxon>Dikarya</taxon>
        <taxon>Basidiomycota</taxon>
        <taxon>Ustilaginomycotina</taxon>
        <taxon>Exobasidiomycetes</taxon>
        <taxon>Entylomatales</taxon>
        <taxon>Entylomatales incertae sedis</taxon>
        <taxon>Tilletiopsis</taxon>
    </lineage>
</organism>
<dbReference type="InterPro" id="IPR039914">
    <property type="entry name" value="SRP9-like"/>
</dbReference>
<name>A0A316ZH52_9BASI</name>
<feature type="compositionally biased region" description="Basic residues" evidence="1">
    <location>
        <begin position="117"/>
        <end position="126"/>
    </location>
</feature>
<keyword evidence="4" id="KW-1185">Reference proteome</keyword>
<proteinExistence type="predicted"/>
<dbReference type="GO" id="GO:0008312">
    <property type="term" value="F:7S RNA binding"/>
    <property type="evidence" value="ECO:0007669"/>
    <property type="project" value="InterPro"/>
</dbReference>
<dbReference type="GeneID" id="37268799"/>
<dbReference type="Gene3D" id="3.30.720.10">
    <property type="entry name" value="Signal recognition particle alu RNA binding heterodimer, srp9/1"/>
    <property type="match status" value="1"/>
</dbReference>
<dbReference type="Pfam" id="PF05486">
    <property type="entry name" value="SRP9-21"/>
    <property type="match status" value="1"/>
</dbReference>
<gene>
    <name evidence="3" type="ORF">FA09DRAFT_327061</name>
</gene>
<feature type="region of interest" description="Disordered" evidence="1">
    <location>
        <begin position="94"/>
        <end position="126"/>
    </location>
</feature>
<sequence length="126" mass="13074">MVYYKSWAEFHSAATALYAAQPERTRYLIKAHPSTQSLVLKLTDDVQTIKYRTRSAIILNRFQALNAELTAAMAGAPPPAPAAVAAEDAPAAAAAAAPKAEEGAGAAGQQAPGAAAGKKKKKKGKK</sequence>
<evidence type="ECO:0000256" key="1">
    <source>
        <dbReference type="SAM" id="MobiDB-lite"/>
    </source>
</evidence>
<dbReference type="RefSeq" id="XP_025601376.1">
    <property type="nucleotide sequence ID" value="XM_025741255.1"/>
</dbReference>
<dbReference type="STRING" id="58919.A0A316ZH52"/>
<feature type="domain" description="SRP9" evidence="2">
    <location>
        <begin position="5"/>
        <end position="72"/>
    </location>
</feature>
<protein>
    <submittedName>
        <fullName evidence="3">Signal recognition particle, SRP9/SRP14 subunit</fullName>
    </submittedName>
</protein>
<evidence type="ECO:0000313" key="3">
    <source>
        <dbReference type="EMBL" id="PWO01098.1"/>
    </source>
</evidence>
<dbReference type="InterPro" id="IPR009018">
    <property type="entry name" value="Signal_recog_particle_SRP9/14"/>
</dbReference>
<accession>A0A316ZH52</accession>
<dbReference type="InterPro" id="IPR039432">
    <property type="entry name" value="SRP9_dom"/>
</dbReference>
<dbReference type="PANTHER" id="PTHR12834:SF12">
    <property type="entry name" value="SIGNAL RECOGNITION PARTICLE 9 KDA PROTEIN"/>
    <property type="match status" value="1"/>
</dbReference>
<dbReference type="GO" id="GO:0005786">
    <property type="term" value="C:signal recognition particle, endoplasmic reticulum targeting"/>
    <property type="evidence" value="ECO:0007669"/>
    <property type="project" value="TreeGrafter"/>
</dbReference>
<reference evidence="3 4" key="1">
    <citation type="journal article" date="2018" name="Mol. Biol. Evol.">
        <title>Broad Genomic Sampling Reveals a Smut Pathogenic Ancestry of the Fungal Clade Ustilaginomycotina.</title>
        <authorList>
            <person name="Kijpornyongpan T."/>
            <person name="Mondo S.J."/>
            <person name="Barry K."/>
            <person name="Sandor L."/>
            <person name="Lee J."/>
            <person name="Lipzen A."/>
            <person name="Pangilinan J."/>
            <person name="LaButti K."/>
            <person name="Hainaut M."/>
            <person name="Henrissat B."/>
            <person name="Grigoriev I.V."/>
            <person name="Spatafora J.W."/>
            <person name="Aime M.C."/>
        </authorList>
    </citation>
    <scope>NUCLEOTIDE SEQUENCE [LARGE SCALE GENOMIC DNA]</scope>
    <source>
        <strain evidence="3 4">MCA 4186</strain>
    </source>
</reference>
<evidence type="ECO:0000259" key="2">
    <source>
        <dbReference type="Pfam" id="PF05486"/>
    </source>
</evidence>
<dbReference type="AlphaFoldDB" id="A0A316ZH52"/>
<evidence type="ECO:0000313" key="4">
    <source>
        <dbReference type="Proteomes" id="UP000245946"/>
    </source>
</evidence>
<dbReference type="Proteomes" id="UP000245946">
    <property type="component" value="Unassembled WGS sequence"/>
</dbReference>